<dbReference type="Proteomes" id="UP000225706">
    <property type="component" value="Unassembled WGS sequence"/>
</dbReference>
<name>A0A2B4SDT0_STYPI</name>
<dbReference type="EMBL" id="LSMT01000122">
    <property type="protein sequence ID" value="PFX26595.1"/>
    <property type="molecule type" value="Genomic_DNA"/>
</dbReference>
<reference evidence="3" key="1">
    <citation type="journal article" date="2017" name="bioRxiv">
        <title>Comparative analysis of the genomes of Stylophora pistillata and Acropora digitifera provides evidence for extensive differences between species of corals.</title>
        <authorList>
            <person name="Voolstra C.R."/>
            <person name="Li Y."/>
            <person name="Liew Y.J."/>
            <person name="Baumgarten S."/>
            <person name="Zoccola D."/>
            <person name="Flot J.-F."/>
            <person name="Tambutte S."/>
            <person name="Allemand D."/>
            <person name="Aranda M."/>
        </authorList>
    </citation>
    <scope>NUCLEOTIDE SEQUENCE [LARGE SCALE GENOMIC DNA]</scope>
</reference>
<organism evidence="2 3">
    <name type="scientific">Stylophora pistillata</name>
    <name type="common">Smooth cauliflower coral</name>
    <dbReference type="NCBI Taxonomy" id="50429"/>
    <lineage>
        <taxon>Eukaryota</taxon>
        <taxon>Metazoa</taxon>
        <taxon>Cnidaria</taxon>
        <taxon>Anthozoa</taxon>
        <taxon>Hexacorallia</taxon>
        <taxon>Scleractinia</taxon>
        <taxon>Astrocoeniina</taxon>
        <taxon>Pocilloporidae</taxon>
        <taxon>Stylophora</taxon>
    </lineage>
</organism>
<dbReference type="AlphaFoldDB" id="A0A2B4SDT0"/>
<evidence type="ECO:0000313" key="2">
    <source>
        <dbReference type="EMBL" id="PFX26595.1"/>
    </source>
</evidence>
<evidence type="ECO:0000256" key="1">
    <source>
        <dbReference type="SAM" id="MobiDB-lite"/>
    </source>
</evidence>
<sequence length="77" mass="8891">MHFKIVRVSDSATLSEAKERILVAFYTHFMPGMFATRESVSQNPALNEMYSPSDKGDDKTRSPTPWSTLWSTWMEYP</sequence>
<keyword evidence="3" id="KW-1185">Reference proteome</keyword>
<accession>A0A2B4SDT0</accession>
<proteinExistence type="predicted"/>
<feature type="region of interest" description="Disordered" evidence="1">
    <location>
        <begin position="45"/>
        <end position="66"/>
    </location>
</feature>
<comment type="caution">
    <text evidence="2">The sequence shown here is derived from an EMBL/GenBank/DDBJ whole genome shotgun (WGS) entry which is preliminary data.</text>
</comment>
<gene>
    <name evidence="2" type="ORF">AWC38_SpisGene8719</name>
</gene>
<protein>
    <submittedName>
        <fullName evidence="2">Uncharacterized protein</fullName>
    </submittedName>
</protein>
<evidence type="ECO:0000313" key="3">
    <source>
        <dbReference type="Proteomes" id="UP000225706"/>
    </source>
</evidence>